<name>A0A914CWM7_9BILA</name>
<accession>A0A914CWM7</accession>
<dbReference type="WBParaSite" id="ACRNAN_scaffold1500.g18949.t1">
    <property type="protein sequence ID" value="ACRNAN_scaffold1500.g18949.t1"/>
    <property type="gene ID" value="ACRNAN_scaffold1500.g18949"/>
</dbReference>
<proteinExistence type="predicted"/>
<keyword evidence="1" id="KW-1185">Reference proteome</keyword>
<evidence type="ECO:0000313" key="2">
    <source>
        <dbReference type="WBParaSite" id="ACRNAN_scaffold1500.g18949.t1"/>
    </source>
</evidence>
<dbReference type="AlphaFoldDB" id="A0A914CWM7"/>
<protein>
    <submittedName>
        <fullName evidence="2">Uncharacterized protein</fullName>
    </submittedName>
</protein>
<organism evidence="1 2">
    <name type="scientific">Acrobeloides nanus</name>
    <dbReference type="NCBI Taxonomy" id="290746"/>
    <lineage>
        <taxon>Eukaryota</taxon>
        <taxon>Metazoa</taxon>
        <taxon>Ecdysozoa</taxon>
        <taxon>Nematoda</taxon>
        <taxon>Chromadorea</taxon>
        <taxon>Rhabditida</taxon>
        <taxon>Tylenchina</taxon>
        <taxon>Cephalobomorpha</taxon>
        <taxon>Cephaloboidea</taxon>
        <taxon>Cephalobidae</taxon>
        <taxon>Acrobeloides</taxon>
    </lineage>
</organism>
<dbReference type="Proteomes" id="UP000887540">
    <property type="component" value="Unplaced"/>
</dbReference>
<evidence type="ECO:0000313" key="1">
    <source>
        <dbReference type="Proteomes" id="UP000887540"/>
    </source>
</evidence>
<reference evidence="2" key="1">
    <citation type="submission" date="2022-11" db="UniProtKB">
        <authorList>
            <consortium name="WormBaseParasite"/>
        </authorList>
    </citation>
    <scope>IDENTIFICATION</scope>
</reference>
<sequence length="100" mass="11432">MASNCWQRKWNNATNLQPVPCYGPNMFGCAIFKIRNTTEIIRSCATTKFCKIPGCRFNIDAHGVPFDWICCCVENMCNYEISLGHYEFWDYEGIGAESVS</sequence>